<dbReference type="AlphaFoldDB" id="A0A4Z2I5R2"/>
<comment type="caution">
    <text evidence="1">The sequence shown here is derived from an EMBL/GenBank/DDBJ whole genome shotgun (WGS) entry which is preliminary data.</text>
</comment>
<accession>A0A4Z2I5R2</accession>
<evidence type="ECO:0000313" key="1">
    <source>
        <dbReference type="EMBL" id="TNN73376.1"/>
    </source>
</evidence>
<reference evidence="1 2" key="1">
    <citation type="submission" date="2019-03" db="EMBL/GenBank/DDBJ databases">
        <title>First draft genome of Liparis tanakae, snailfish: a comprehensive survey of snailfish specific genes.</title>
        <authorList>
            <person name="Kim W."/>
            <person name="Song I."/>
            <person name="Jeong J.-H."/>
            <person name="Kim D."/>
            <person name="Kim S."/>
            <person name="Ryu S."/>
            <person name="Song J.Y."/>
            <person name="Lee S.K."/>
        </authorList>
    </citation>
    <scope>NUCLEOTIDE SEQUENCE [LARGE SCALE GENOMIC DNA]</scope>
    <source>
        <tissue evidence="1">Muscle</tissue>
    </source>
</reference>
<evidence type="ECO:0000313" key="2">
    <source>
        <dbReference type="Proteomes" id="UP000314294"/>
    </source>
</evidence>
<sequence>MNLAKEEAQQGKLSSKPAEDSMAYNSLFLIRCWSQNSGSLSRFMHVLAVGRRSRSSPPL</sequence>
<dbReference type="EMBL" id="SRLO01000125">
    <property type="protein sequence ID" value="TNN73376.1"/>
    <property type="molecule type" value="Genomic_DNA"/>
</dbReference>
<name>A0A4Z2I5R2_9TELE</name>
<protein>
    <submittedName>
        <fullName evidence="1">Uncharacterized protein</fullName>
    </submittedName>
</protein>
<organism evidence="1 2">
    <name type="scientific">Liparis tanakae</name>
    <name type="common">Tanaka's snailfish</name>
    <dbReference type="NCBI Taxonomy" id="230148"/>
    <lineage>
        <taxon>Eukaryota</taxon>
        <taxon>Metazoa</taxon>
        <taxon>Chordata</taxon>
        <taxon>Craniata</taxon>
        <taxon>Vertebrata</taxon>
        <taxon>Euteleostomi</taxon>
        <taxon>Actinopterygii</taxon>
        <taxon>Neopterygii</taxon>
        <taxon>Teleostei</taxon>
        <taxon>Neoteleostei</taxon>
        <taxon>Acanthomorphata</taxon>
        <taxon>Eupercaria</taxon>
        <taxon>Perciformes</taxon>
        <taxon>Cottioidei</taxon>
        <taxon>Cottales</taxon>
        <taxon>Liparidae</taxon>
        <taxon>Liparis</taxon>
    </lineage>
</organism>
<proteinExistence type="predicted"/>
<gene>
    <name evidence="1" type="ORF">EYF80_016330</name>
</gene>
<keyword evidence="2" id="KW-1185">Reference proteome</keyword>
<dbReference type="Proteomes" id="UP000314294">
    <property type="component" value="Unassembled WGS sequence"/>
</dbReference>